<evidence type="ECO:0000256" key="1">
    <source>
        <dbReference type="SAM" id="Phobius"/>
    </source>
</evidence>
<keyword evidence="1" id="KW-0812">Transmembrane</keyword>
<protein>
    <recommendedName>
        <fullName evidence="2">Acyltransferase 3 domain-containing protein</fullName>
    </recommendedName>
</protein>
<dbReference type="VEuPathDB" id="FungiDB:H257_17863"/>
<dbReference type="PANTHER" id="PTHR23028">
    <property type="entry name" value="ACETYLTRANSFERASE"/>
    <property type="match status" value="1"/>
</dbReference>
<feature type="transmembrane region" description="Helical" evidence="1">
    <location>
        <begin position="155"/>
        <end position="180"/>
    </location>
</feature>
<dbReference type="GO" id="GO:0016020">
    <property type="term" value="C:membrane"/>
    <property type="evidence" value="ECO:0007669"/>
    <property type="project" value="TreeGrafter"/>
</dbReference>
<gene>
    <name evidence="3" type="ORF">DYB38_010484</name>
</gene>
<evidence type="ECO:0000313" key="4">
    <source>
        <dbReference type="Proteomes" id="UP000265716"/>
    </source>
</evidence>
<dbReference type="EMBL" id="QUTC01001661">
    <property type="protein sequence ID" value="RHY76234.1"/>
    <property type="molecule type" value="Genomic_DNA"/>
</dbReference>
<dbReference type="InterPro" id="IPR002656">
    <property type="entry name" value="Acyl_transf_3_dom"/>
</dbReference>
<evidence type="ECO:0000259" key="2">
    <source>
        <dbReference type="Pfam" id="PF01757"/>
    </source>
</evidence>
<keyword evidence="1" id="KW-1133">Transmembrane helix</keyword>
<dbReference type="AlphaFoldDB" id="A0A397E494"/>
<evidence type="ECO:0000313" key="3">
    <source>
        <dbReference type="EMBL" id="RHY76234.1"/>
    </source>
</evidence>
<accession>A0A397E494</accession>
<feature type="transmembrane region" description="Helical" evidence="1">
    <location>
        <begin position="20"/>
        <end position="44"/>
    </location>
</feature>
<name>A0A397E494_APHAT</name>
<dbReference type="PANTHER" id="PTHR23028:SF53">
    <property type="entry name" value="ACYL_TRANSF_3 DOMAIN-CONTAINING PROTEIN"/>
    <property type="match status" value="1"/>
</dbReference>
<comment type="caution">
    <text evidence="3">The sequence shown here is derived from an EMBL/GenBank/DDBJ whole genome shotgun (WGS) entry which is preliminary data.</text>
</comment>
<feature type="domain" description="Acyltransferase 3" evidence="2">
    <location>
        <begin position="98"/>
        <end position="215"/>
    </location>
</feature>
<keyword evidence="1" id="KW-0472">Membrane</keyword>
<dbReference type="Proteomes" id="UP000265716">
    <property type="component" value="Unassembled WGS sequence"/>
</dbReference>
<proteinExistence type="predicted"/>
<reference evidence="3 4" key="1">
    <citation type="submission" date="2018-08" db="EMBL/GenBank/DDBJ databases">
        <title>Aphanomyces genome sequencing and annotation.</title>
        <authorList>
            <person name="Minardi D."/>
            <person name="Oidtmann B."/>
            <person name="Van Der Giezen M."/>
            <person name="Studholme D.J."/>
        </authorList>
    </citation>
    <scope>NUCLEOTIDE SEQUENCE [LARGE SCALE GENOMIC DNA]</scope>
    <source>
        <strain evidence="3 4">SA</strain>
    </source>
</reference>
<sequence>MQLQCTPPDLLMTEQAKNTFVLATKAFFLEVAVLLDLDALGYIIRMKDHFERLQSYRWGCPKSTTADTSNGVDTAEFAVLAEEATPPEPKYPIKYPPDIDGLRTLAVVPVVLLHAYPLSINGGFTGVDVFFVISGYLISGILFKEKCRSSFTYAYFYSHSIFPALLLAVQSFTLVAGTLFGANIQLLTVQQGYFDASVKENPLLHLWSLGVEEQF</sequence>
<organism evidence="3 4">
    <name type="scientific">Aphanomyces astaci</name>
    <name type="common">Crayfish plague agent</name>
    <dbReference type="NCBI Taxonomy" id="112090"/>
    <lineage>
        <taxon>Eukaryota</taxon>
        <taxon>Sar</taxon>
        <taxon>Stramenopiles</taxon>
        <taxon>Oomycota</taxon>
        <taxon>Saprolegniomycetes</taxon>
        <taxon>Saprolegniales</taxon>
        <taxon>Verrucalvaceae</taxon>
        <taxon>Aphanomyces</taxon>
    </lineage>
</organism>
<dbReference type="Pfam" id="PF01757">
    <property type="entry name" value="Acyl_transf_3"/>
    <property type="match status" value="1"/>
</dbReference>
<dbReference type="GO" id="GO:0000271">
    <property type="term" value="P:polysaccharide biosynthetic process"/>
    <property type="evidence" value="ECO:0007669"/>
    <property type="project" value="TreeGrafter"/>
</dbReference>
<feature type="transmembrane region" description="Helical" evidence="1">
    <location>
        <begin position="124"/>
        <end position="143"/>
    </location>
</feature>
<dbReference type="GO" id="GO:0016747">
    <property type="term" value="F:acyltransferase activity, transferring groups other than amino-acyl groups"/>
    <property type="evidence" value="ECO:0007669"/>
    <property type="project" value="InterPro"/>
</dbReference>
<dbReference type="InterPro" id="IPR050879">
    <property type="entry name" value="Acyltransferase_3"/>
</dbReference>